<proteinExistence type="predicted"/>
<dbReference type="CDD" id="cd06260">
    <property type="entry name" value="DUF820-like"/>
    <property type="match status" value="1"/>
</dbReference>
<keyword evidence="2" id="KW-0540">Nuclease</keyword>
<reference evidence="2 3" key="1">
    <citation type="submission" date="2021-03" db="EMBL/GenBank/DDBJ databases">
        <title>Sequencing the genomes of 1000 actinobacteria strains.</title>
        <authorList>
            <person name="Klenk H.-P."/>
        </authorList>
    </citation>
    <scope>NUCLEOTIDE SEQUENCE [LARGE SCALE GENOMIC DNA]</scope>
    <source>
        <strain evidence="2 3">DSM 46670</strain>
    </source>
</reference>
<evidence type="ECO:0000259" key="1">
    <source>
        <dbReference type="Pfam" id="PF05685"/>
    </source>
</evidence>
<accession>A0ABS4U060</accession>
<feature type="domain" description="Putative restriction endonuclease" evidence="1">
    <location>
        <begin position="12"/>
        <end position="181"/>
    </location>
</feature>
<comment type="caution">
    <text evidence="2">The sequence shown here is derived from an EMBL/GenBank/DDBJ whole genome shotgun (WGS) entry which is preliminary data.</text>
</comment>
<keyword evidence="2" id="KW-0255">Endonuclease</keyword>
<evidence type="ECO:0000313" key="2">
    <source>
        <dbReference type="EMBL" id="MBP2330037.1"/>
    </source>
</evidence>
<dbReference type="PANTHER" id="PTHR35400:SF3">
    <property type="entry name" value="SLL1072 PROTEIN"/>
    <property type="match status" value="1"/>
</dbReference>
<organism evidence="2 3">
    <name type="scientific">Kibdelosporangium banguiense</name>
    <dbReference type="NCBI Taxonomy" id="1365924"/>
    <lineage>
        <taxon>Bacteria</taxon>
        <taxon>Bacillati</taxon>
        <taxon>Actinomycetota</taxon>
        <taxon>Actinomycetes</taxon>
        <taxon>Pseudonocardiales</taxon>
        <taxon>Pseudonocardiaceae</taxon>
        <taxon>Kibdelosporangium</taxon>
    </lineage>
</organism>
<dbReference type="SUPFAM" id="SSF52980">
    <property type="entry name" value="Restriction endonuclease-like"/>
    <property type="match status" value="1"/>
</dbReference>
<dbReference type="EMBL" id="JAGINW010000001">
    <property type="protein sequence ID" value="MBP2330037.1"/>
    <property type="molecule type" value="Genomic_DNA"/>
</dbReference>
<dbReference type="PANTHER" id="PTHR35400">
    <property type="entry name" value="SLR1083 PROTEIN"/>
    <property type="match status" value="1"/>
</dbReference>
<evidence type="ECO:0000313" key="3">
    <source>
        <dbReference type="Proteomes" id="UP001519332"/>
    </source>
</evidence>
<dbReference type="Proteomes" id="UP001519332">
    <property type="component" value="Unassembled WGS sequence"/>
</dbReference>
<dbReference type="Gene3D" id="3.90.1570.10">
    <property type="entry name" value="tt1808, chain A"/>
    <property type="match status" value="1"/>
</dbReference>
<gene>
    <name evidence="2" type="ORF">JOF56_010422</name>
</gene>
<name>A0ABS4U060_9PSEU</name>
<keyword evidence="3" id="KW-1185">Reference proteome</keyword>
<dbReference type="InterPro" id="IPR012296">
    <property type="entry name" value="Nuclease_put_TT1808"/>
</dbReference>
<dbReference type="GO" id="GO:0004519">
    <property type="term" value="F:endonuclease activity"/>
    <property type="evidence" value="ECO:0007669"/>
    <property type="project" value="UniProtKB-KW"/>
</dbReference>
<sequence length="196" mass="21891">MAAPWNDHLLTLEEYDELPYDNSRHYELHEGVLIVTPRAIPLHQKVAYHLEKALDAQLPYDWDVFNDVEIVLRSTFPSIVRAPDVVVVSAEAAEANPPRFTPDQVLLAVEIISPGSRNTDTITKPVEYAAAGIPHYWVIDLDPPLSLTAYHLAGDLGYQEAPAVTQSFSTSEPFPLDIDLTALPVLRAERRKKADQ</sequence>
<dbReference type="InterPro" id="IPR011335">
    <property type="entry name" value="Restrct_endonuc-II-like"/>
</dbReference>
<keyword evidence="2" id="KW-0378">Hydrolase</keyword>
<dbReference type="Pfam" id="PF05685">
    <property type="entry name" value="Uma2"/>
    <property type="match status" value="1"/>
</dbReference>
<dbReference type="InterPro" id="IPR008538">
    <property type="entry name" value="Uma2"/>
</dbReference>
<dbReference type="RefSeq" id="WP_245378763.1">
    <property type="nucleotide sequence ID" value="NZ_JAGINW010000001.1"/>
</dbReference>
<protein>
    <submittedName>
        <fullName evidence="2">Uma2 family endonuclease</fullName>
    </submittedName>
</protein>